<dbReference type="AlphaFoldDB" id="A0A1Y2BB83"/>
<feature type="domain" description="PWI" evidence="2">
    <location>
        <begin position="12"/>
        <end position="128"/>
    </location>
</feature>
<accession>A0A1Y2BB83</accession>
<dbReference type="PANTHER" id="PTHR23148:SF0">
    <property type="entry name" value="SERINE_ARGININE REPETITIVE MATRIX PROTEIN 1"/>
    <property type="match status" value="1"/>
</dbReference>
<name>A0A1Y2BB83_9TREE</name>
<dbReference type="GO" id="GO:0048024">
    <property type="term" value="P:regulation of mRNA splicing, via spliceosome"/>
    <property type="evidence" value="ECO:0007669"/>
    <property type="project" value="TreeGrafter"/>
</dbReference>
<dbReference type="InParanoid" id="A0A1Y2BB83"/>
<dbReference type="OrthoDB" id="163257at2759"/>
<evidence type="ECO:0000313" key="4">
    <source>
        <dbReference type="Proteomes" id="UP000193986"/>
    </source>
</evidence>
<evidence type="ECO:0000259" key="2">
    <source>
        <dbReference type="PROSITE" id="PS51025"/>
    </source>
</evidence>
<sequence>RFKDKEAAAVKATKFPKSFNEKVCFETAYIFCLSSICCVDLRKVNLSVLRPWIAQKITELIRFEDDVVVEYVYGMLEDKEKPNPDPKKMQVSLLGFMDKYGAAAFMEALWNLLLSAQNTVGGVPAEVS</sequence>
<keyword evidence="4" id="KW-1185">Reference proteome</keyword>
<dbReference type="EMBL" id="MCFC01000011">
    <property type="protein sequence ID" value="ORY32092.1"/>
    <property type="molecule type" value="Genomic_DNA"/>
</dbReference>
<reference evidence="3 4" key="1">
    <citation type="submission" date="2016-07" db="EMBL/GenBank/DDBJ databases">
        <title>Pervasive Adenine N6-methylation of Active Genes in Fungi.</title>
        <authorList>
            <consortium name="DOE Joint Genome Institute"/>
            <person name="Mondo S.J."/>
            <person name="Dannebaum R.O."/>
            <person name="Kuo R.C."/>
            <person name="Labutti K."/>
            <person name="Haridas S."/>
            <person name="Kuo A."/>
            <person name="Salamov A."/>
            <person name="Ahrendt S.R."/>
            <person name="Lipzen A."/>
            <person name="Sullivan W."/>
            <person name="Andreopoulos W.B."/>
            <person name="Clum A."/>
            <person name="Lindquist E."/>
            <person name="Daum C."/>
            <person name="Ramamoorthy G.K."/>
            <person name="Gryganskyi A."/>
            <person name="Culley D."/>
            <person name="Magnuson J.K."/>
            <person name="James T.Y."/>
            <person name="O'Malley M.A."/>
            <person name="Stajich J.E."/>
            <person name="Spatafora J.W."/>
            <person name="Visel A."/>
            <person name="Grigoriev I.V."/>
        </authorList>
    </citation>
    <scope>NUCLEOTIDE SEQUENCE [LARGE SCALE GENOMIC DNA]</scope>
    <source>
        <strain evidence="3 4">68-887.2</strain>
    </source>
</reference>
<proteinExistence type="predicted"/>
<dbReference type="STRING" id="71784.A0A1Y2BB83"/>
<dbReference type="InterPro" id="IPR052225">
    <property type="entry name" value="Ser/Arg_repetitive_matrix"/>
</dbReference>
<dbReference type="InterPro" id="IPR036483">
    <property type="entry name" value="PWI_dom_sf"/>
</dbReference>
<dbReference type="GO" id="GO:0006397">
    <property type="term" value="P:mRNA processing"/>
    <property type="evidence" value="ECO:0007669"/>
    <property type="project" value="UniProtKB-KW"/>
</dbReference>
<dbReference type="SUPFAM" id="SSF101233">
    <property type="entry name" value="PWI domain"/>
    <property type="match status" value="1"/>
</dbReference>
<protein>
    <submittedName>
        <fullName evidence="3">PWI domain-containing protein</fullName>
    </submittedName>
</protein>
<dbReference type="SMART" id="SM00311">
    <property type="entry name" value="PWI"/>
    <property type="match status" value="1"/>
</dbReference>
<dbReference type="PANTHER" id="PTHR23148">
    <property type="entry name" value="SERINE/ARGININE REGULATED NUCLEAR MATRIX PROTEIN"/>
    <property type="match status" value="1"/>
</dbReference>
<gene>
    <name evidence="3" type="ORF">BCR39DRAFT_465088</name>
</gene>
<dbReference type="GO" id="GO:0005681">
    <property type="term" value="C:spliceosomal complex"/>
    <property type="evidence" value="ECO:0007669"/>
    <property type="project" value="TreeGrafter"/>
</dbReference>
<comment type="caution">
    <text evidence="3">The sequence shown here is derived from an EMBL/GenBank/DDBJ whole genome shotgun (WGS) entry which is preliminary data.</text>
</comment>
<dbReference type="Gene3D" id="1.20.1390.10">
    <property type="entry name" value="PWI domain"/>
    <property type="match status" value="1"/>
</dbReference>
<evidence type="ECO:0000313" key="3">
    <source>
        <dbReference type="EMBL" id="ORY32092.1"/>
    </source>
</evidence>
<feature type="non-terminal residue" evidence="3">
    <location>
        <position position="1"/>
    </location>
</feature>
<dbReference type="PROSITE" id="PS51025">
    <property type="entry name" value="PWI"/>
    <property type="match status" value="1"/>
</dbReference>
<organism evidence="3 4">
    <name type="scientific">Naematelia encephala</name>
    <dbReference type="NCBI Taxonomy" id="71784"/>
    <lineage>
        <taxon>Eukaryota</taxon>
        <taxon>Fungi</taxon>
        <taxon>Dikarya</taxon>
        <taxon>Basidiomycota</taxon>
        <taxon>Agaricomycotina</taxon>
        <taxon>Tremellomycetes</taxon>
        <taxon>Tremellales</taxon>
        <taxon>Naemateliaceae</taxon>
        <taxon>Naematelia</taxon>
    </lineage>
</organism>
<dbReference type="Proteomes" id="UP000193986">
    <property type="component" value="Unassembled WGS sequence"/>
</dbReference>
<dbReference type="InterPro" id="IPR002483">
    <property type="entry name" value="PWI_dom"/>
</dbReference>
<dbReference type="GO" id="GO:0003723">
    <property type="term" value="F:RNA binding"/>
    <property type="evidence" value="ECO:0007669"/>
    <property type="project" value="TreeGrafter"/>
</dbReference>
<keyword evidence="1" id="KW-0507">mRNA processing</keyword>
<evidence type="ECO:0000256" key="1">
    <source>
        <dbReference type="ARBA" id="ARBA00022664"/>
    </source>
</evidence>
<dbReference type="Pfam" id="PF01480">
    <property type="entry name" value="PWI"/>
    <property type="match status" value="1"/>
</dbReference>